<dbReference type="SUPFAM" id="SSF53448">
    <property type="entry name" value="Nucleotide-diphospho-sugar transferases"/>
    <property type="match status" value="1"/>
</dbReference>
<dbReference type="InterPro" id="IPR018641">
    <property type="entry name" value="Trfase_1_rSAM/seldom-assoc"/>
</dbReference>
<dbReference type="NCBIfam" id="TIGR04282">
    <property type="entry name" value="glyco_like_cofC"/>
    <property type="match status" value="1"/>
</dbReference>
<gene>
    <name evidence="1" type="ORF">G3T16_19395</name>
</gene>
<dbReference type="RefSeq" id="WP_163496669.1">
    <property type="nucleotide sequence ID" value="NZ_CP048711.1"/>
</dbReference>
<dbReference type="PANTHER" id="PTHR36529">
    <property type="entry name" value="SLL1095 PROTEIN"/>
    <property type="match status" value="1"/>
</dbReference>
<dbReference type="AlphaFoldDB" id="A0A6C0U503"/>
<reference evidence="1 2" key="1">
    <citation type="submission" date="2020-02" db="EMBL/GenBank/DDBJ databases">
        <title>Genome sequencing for Kineobactrum sp. M2.</title>
        <authorList>
            <person name="Park S.-J."/>
        </authorList>
    </citation>
    <scope>NUCLEOTIDE SEQUENCE [LARGE SCALE GENOMIC DNA]</scope>
    <source>
        <strain evidence="1 2">M2</strain>
    </source>
</reference>
<dbReference type="PANTHER" id="PTHR36529:SF1">
    <property type="entry name" value="GLYCOSYLTRANSFERASE"/>
    <property type="match status" value="1"/>
</dbReference>
<keyword evidence="1" id="KW-0808">Transferase</keyword>
<dbReference type="GO" id="GO:0016740">
    <property type="term" value="F:transferase activity"/>
    <property type="evidence" value="ECO:0007669"/>
    <property type="project" value="UniProtKB-KW"/>
</dbReference>
<dbReference type="Proteomes" id="UP000477680">
    <property type="component" value="Chromosome"/>
</dbReference>
<dbReference type="EMBL" id="CP048711">
    <property type="protein sequence ID" value="QIB67242.1"/>
    <property type="molecule type" value="Genomic_DNA"/>
</dbReference>
<accession>A0A6C0U503</accession>
<proteinExistence type="predicted"/>
<dbReference type="Gene3D" id="3.90.550.10">
    <property type="entry name" value="Spore Coat Polysaccharide Biosynthesis Protein SpsA, Chain A"/>
    <property type="match status" value="1"/>
</dbReference>
<evidence type="ECO:0000313" key="2">
    <source>
        <dbReference type="Proteomes" id="UP000477680"/>
    </source>
</evidence>
<protein>
    <submittedName>
        <fullName evidence="1">Glycosyltransferase</fullName>
    </submittedName>
</protein>
<evidence type="ECO:0000313" key="1">
    <source>
        <dbReference type="EMBL" id="QIB67242.1"/>
    </source>
</evidence>
<keyword evidence="2" id="KW-1185">Reference proteome</keyword>
<dbReference type="Pfam" id="PF09837">
    <property type="entry name" value="DUF2064"/>
    <property type="match status" value="1"/>
</dbReference>
<dbReference type="InterPro" id="IPR029044">
    <property type="entry name" value="Nucleotide-diphossugar_trans"/>
</dbReference>
<name>A0A6C0U503_9GAMM</name>
<sequence>MAASSNTLVQQFARAPRVGAVKTRLQPPLTASAACALHCELVRWTSATLGAAGFGEVELWVTGSPDDALFQDCLDLGMAAIRQQQGRDLGARMLFALDHGLARYPQVLLVGSDCPGLDADYLHRAATALQHSELVLGPARDGGYVLLGARRPVAPLFTDMPWGTDRVLAQTLQWARSMGLVTTLLEPLTDIDRPADLPHWQALRAAGSRSGRSG</sequence>
<dbReference type="KEGG" id="kim:G3T16_19395"/>
<organism evidence="1 2">
    <name type="scientific">Kineobactrum salinum</name>
    <dbReference type="NCBI Taxonomy" id="2708301"/>
    <lineage>
        <taxon>Bacteria</taxon>
        <taxon>Pseudomonadati</taxon>
        <taxon>Pseudomonadota</taxon>
        <taxon>Gammaproteobacteria</taxon>
        <taxon>Cellvibrionales</taxon>
        <taxon>Halieaceae</taxon>
        <taxon>Kineobactrum</taxon>
    </lineage>
</organism>